<evidence type="ECO:0008006" key="3">
    <source>
        <dbReference type="Google" id="ProtNLM"/>
    </source>
</evidence>
<dbReference type="Proteomes" id="UP000178385">
    <property type="component" value="Unassembled WGS sequence"/>
</dbReference>
<dbReference type="EMBL" id="MHIG01000019">
    <property type="protein sequence ID" value="OGY46971.1"/>
    <property type="molecule type" value="Genomic_DNA"/>
</dbReference>
<reference evidence="1 2" key="1">
    <citation type="journal article" date="2016" name="Nat. Commun.">
        <title>Thousands of microbial genomes shed light on interconnected biogeochemical processes in an aquifer system.</title>
        <authorList>
            <person name="Anantharaman K."/>
            <person name="Brown C.T."/>
            <person name="Hug L.A."/>
            <person name="Sharon I."/>
            <person name="Castelle C.J."/>
            <person name="Probst A.J."/>
            <person name="Thomas B.C."/>
            <person name="Singh A."/>
            <person name="Wilkins M.J."/>
            <person name="Karaoz U."/>
            <person name="Brodie E.L."/>
            <person name="Williams K.H."/>
            <person name="Hubbard S.S."/>
            <person name="Banfield J.F."/>
        </authorList>
    </citation>
    <scope>NUCLEOTIDE SEQUENCE [LARGE SCALE GENOMIC DNA]</scope>
</reference>
<proteinExistence type="predicted"/>
<dbReference type="AlphaFoldDB" id="A0A1G1Y3Z2"/>
<evidence type="ECO:0000313" key="2">
    <source>
        <dbReference type="Proteomes" id="UP000178385"/>
    </source>
</evidence>
<protein>
    <recommendedName>
        <fullName evidence="3">Polymerase nucleotidyl transferase domain-containing protein</fullName>
    </recommendedName>
</protein>
<gene>
    <name evidence="1" type="ORF">A2840_00955</name>
</gene>
<comment type="caution">
    <text evidence="1">The sequence shown here is derived from an EMBL/GenBank/DDBJ whole genome shotgun (WGS) entry which is preliminary data.</text>
</comment>
<sequence length="317" mass="37212">MNELSQAVLGTLAYFDIFGYPLTLVEIWKWLNTDKSPINHGWHTDNPPITHRYALLDIEVTLGQLTDKIETKNGFYFLKGRQEIIEKRLKRYGYAEDKFKRAVKFIKILRFIPFIKMIAVCNTLAYSNASPEGDIDLFIIAQKNRLWLTRLLTVGFLKIFRVRPRDNNKMDALDANFFLSEDSLDIKNLKIGANDIYLTYWIDQLVPIYDTNNTYQKFQEANGWIKETLPNALGYSLNERRQVKKSLLLVTCYLLLITGFLEKLAKKLQLKIMPQILKAMMNQDTRVVVNDQILKFHRDDRRAEYQEKFDKLLNSLI</sequence>
<name>A0A1G1Y3Z2_9BACT</name>
<accession>A0A1G1Y3Z2</accession>
<organism evidence="1 2">
    <name type="scientific">Candidatus Buchananbacteria bacterium RIFCSPHIGHO2_01_FULL_47_11b</name>
    <dbReference type="NCBI Taxonomy" id="1797537"/>
    <lineage>
        <taxon>Bacteria</taxon>
        <taxon>Candidatus Buchananiibacteriota</taxon>
    </lineage>
</organism>
<evidence type="ECO:0000313" key="1">
    <source>
        <dbReference type="EMBL" id="OGY46971.1"/>
    </source>
</evidence>